<accession>A0A7U7GFS0</accession>
<dbReference type="AlphaFoldDB" id="A0A7U7GFS0"/>
<sequence>MNRGLERAGGGLSEHNPLANDSIRKQPPQELCRSALAFTKLILMYTVGVATIAAD</sequence>
<dbReference type="Proteomes" id="UP000019184">
    <property type="component" value="Unassembled WGS sequence"/>
</dbReference>
<organism evidence="2 3">
    <name type="scientific">Candidatus Contendobacter odensis Run_B_J11</name>
    <dbReference type="NCBI Taxonomy" id="1400861"/>
    <lineage>
        <taxon>Bacteria</taxon>
        <taxon>Pseudomonadati</taxon>
        <taxon>Pseudomonadota</taxon>
        <taxon>Gammaproteobacteria</taxon>
        <taxon>Candidatus Competibacteraceae</taxon>
        <taxon>Candidatus Contendibacter</taxon>
    </lineage>
</organism>
<evidence type="ECO:0000313" key="3">
    <source>
        <dbReference type="Proteomes" id="UP000019184"/>
    </source>
</evidence>
<reference evidence="2 3" key="1">
    <citation type="journal article" date="2014" name="ISME J.">
        <title>Candidatus Competibacter-lineage genomes retrieved from metagenomes reveal functional metabolic diversity.</title>
        <authorList>
            <person name="McIlroy S.J."/>
            <person name="Albertsen M."/>
            <person name="Andresen E.K."/>
            <person name="Saunders A.M."/>
            <person name="Kristiansen R."/>
            <person name="Stokholm-Bjerregaard M."/>
            <person name="Nielsen K.L."/>
            <person name="Nielsen P.H."/>
        </authorList>
    </citation>
    <scope>NUCLEOTIDE SEQUENCE [LARGE SCALE GENOMIC DNA]</scope>
    <source>
        <strain evidence="2 3">Run_B_J11</strain>
    </source>
</reference>
<name>A0A7U7GFS0_9GAMM</name>
<proteinExistence type="predicted"/>
<feature type="region of interest" description="Disordered" evidence="1">
    <location>
        <begin position="1"/>
        <end position="26"/>
    </location>
</feature>
<gene>
    <name evidence="2" type="ORF">BN874_840043</name>
</gene>
<evidence type="ECO:0000256" key="1">
    <source>
        <dbReference type="SAM" id="MobiDB-lite"/>
    </source>
</evidence>
<comment type="caution">
    <text evidence="2">The sequence shown here is derived from an EMBL/GenBank/DDBJ whole genome shotgun (WGS) entry which is preliminary data.</text>
</comment>
<evidence type="ECO:0000313" key="2">
    <source>
        <dbReference type="EMBL" id="CDH47580.1"/>
    </source>
</evidence>
<dbReference type="EMBL" id="CBTK010000303">
    <property type="protein sequence ID" value="CDH47580.1"/>
    <property type="molecule type" value="Genomic_DNA"/>
</dbReference>
<keyword evidence="3" id="KW-1185">Reference proteome</keyword>
<protein>
    <submittedName>
        <fullName evidence="2">Uncharacterized protein</fullName>
    </submittedName>
</protein>